<dbReference type="AlphaFoldDB" id="A0A7T5R1V6"/>
<evidence type="ECO:0000313" key="2">
    <source>
        <dbReference type="Proteomes" id="UP000595362"/>
    </source>
</evidence>
<evidence type="ECO:0000313" key="1">
    <source>
        <dbReference type="EMBL" id="QQG35999.1"/>
    </source>
</evidence>
<dbReference type="Proteomes" id="UP000595362">
    <property type="component" value="Chromosome"/>
</dbReference>
<organism evidence="1 2">
    <name type="scientific">Micavibrio aeruginosavorus</name>
    <dbReference type="NCBI Taxonomy" id="349221"/>
    <lineage>
        <taxon>Bacteria</taxon>
        <taxon>Pseudomonadati</taxon>
        <taxon>Bdellovibrionota</taxon>
        <taxon>Bdellovibrionia</taxon>
        <taxon>Bdellovibrionales</taxon>
        <taxon>Pseudobdellovibrionaceae</taxon>
        <taxon>Micavibrio</taxon>
    </lineage>
</organism>
<reference evidence="1 2" key="1">
    <citation type="submission" date="2020-07" db="EMBL/GenBank/DDBJ databases">
        <title>Huge and variable diversity of episymbiotic CPR bacteria and DPANN archaea in groundwater ecosystems.</title>
        <authorList>
            <person name="He C.Y."/>
            <person name="Keren R."/>
            <person name="Whittaker M."/>
            <person name="Farag I.F."/>
            <person name="Doudna J."/>
            <person name="Cate J.H.D."/>
            <person name="Banfield J.F."/>
        </authorList>
    </citation>
    <scope>NUCLEOTIDE SEQUENCE [LARGE SCALE GENOMIC DNA]</scope>
    <source>
        <strain evidence="1">NC_groundwater_70_Ag_B-0.1um_54_66</strain>
    </source>
</reference>
<gene>
    <name evidence="1" type="ORF">HYS17_10935</name>
</gene>
<dbReference type="EMBL" id="CP066681">
    <property type="protein sequence ID" value="QQG35999.1"/>
    <property type="molecule type" value="Genomic_DNA"/>
</dbReference>
<proteinExistence type="predicted"/>
<name>A0A7T5R1V6_9BACT</name>
<sequence>MADTEKLSFAFKAATTFTLDELRQRAGEHSTADLFQSTMAYYEQYLLAQASGHKFIAVHPVEKDVRELDDCESLGRHKLMGIVHLDADLTQAHTLKKRSGQITTAGLLTRAFILRENIVEAQEHGWQIAVWDTGKAQITVLREPQTGKNSPARPLYN</sequence>
<accession>A0A7T5R1V6</accession>
<protein>
    <submittedName>
        <fullName evidence="1">Uncharacterized protein</fullName>
    </submittedName>
</protein>